<feature type="region of interest" description="Disordered" evidence="1">
    <location>
        <begin position="59"/>
        <end position="79"/>
    </location>
</feature>
<keyword evidence="3" id="KW-1185">Reference proteome</keyword>
<gene>
    <name evidence="2" type="ORF">UY3_19068</name>
</gene>
<accession>M7AVT5</accession>
<feature type="non-terminal residue" evidence="2">
    <location>
        <position position="1"/>
    </location>
</feature>
<dbReference type="PANTHER" id="PTHR14633">
    <property type="entry name" value="LITTLE ELONGATION COMPLEX SUBUNIT 2"/>
    <property type="match status" value="1"/>
</dbReference>
<proteinExistence type="predicted"/>
<sequence length="276" mass="31690">RNVSPKNGVEVFFSRDIYEKYSLSPTLSELWILSNKHKEENVEASINSVEDVKTFNTQAAAPAEEEVKPTADDNPFPEPRIPYPYVSSLTEKEQKTYLYLMTKFSKNPASYQFIATYQREYSQYLRMKEFLNSEIAEFLKFAQNAAKSCVQDYDTISEDALLYTEQFLSACIGHVKKYPEFYILHEITSIMGGKFSTELTLKLEKKLLALDISLDPNAEKLALKYCPQVVLNSQSLFTLLNNHGLNYKEQWEIPVSVKMIPVAGTVCFCSRGLWFL</sequence>
<evidence type="ECO:0000256" key="1">
    <source>
        <dbReference type="SAM" id="MobiDB-lite"/>
    </source>
</evidence>
<protein>
    <submittedName>
        <fullName evidence="2">NMDA receptor-regulated protein 2</fullName>
    </submittedName>
</protein>
<name>M7AVT5_CHEMY</name>
<dbReference type="GO" id="GO:0045945">
    <property type="term" value="P:positive regulation of transcription by RNA polymerase III"/>
    <property type="evidence" value="ECO:0007669"/>
    <property type="project" value="TreeGrafter"/>
</dbReference>
<dbReference type="GO" id="GO:0042795">
    <property type="term" value="P:snRNA transcription by RNA polymerase II"/>
    <property type="evidence" value="ECO:0007669"/>
    <property type="project" value="TreeGrafter"/>
</dbReference>
<reference evidence="3" key="1">
    <citation type="journal article" date="2013" name="Nat. Genet.">
        <title>The draft genomes of soft-shell turtle and green sea turtle yield insights into the development and evolution of the turtle-specific body plan.</title>
        <authorList>
            <person name="Wang Z."/>
            <person name="Pascual-Anaya J."/>
            <person name="Zadissa A."/>
            <person name="Li W."/>
            <person name="Niimura Y."/>
            <person name="Huang Z."/>
            <person name="Li C."/>
            <person name="White S."/>
            <person name="Xiong Z."/>
            <person name="Fang D."/>
            <person name="Wang B."/>
            <person name="Ming Y."/>
            <person name="Chen Y."/>
            <person name="Zheng Y."/>
            <person name="Kuraku S."/>
            <person name="Pignatelli M."/>
            <person name="Herrero J."/>
            <person name="Beal K."/>
            <person name="Nozawa M."/>
            <person name="Li Q."/>
            <person name="Wang J."/>
            <person name="Zhang H."/>
            <person name="Yu L."/>
            <person name="Shigenobu S."/>
            <person name="Wang J."/>
            <person name="Liu J."/>
            <person name="Flicek P."/>
            <person name="Searle S."/>
            <person name="Wang J."/>
            <person name="Kuratani S."/>
            <person name="Yin Y."/>
            <person name="Aken B."/>
            <person name="Zhang G."/>
            <person name="Irie N."/>
        </authorList>
    </citation>
    <scope>NUCLEOTIDE SEQUENCE [LARGE SCALE GENOMIC DNA]</scope>
</reference>
<dbReference type="AlphaFoldDB" id="M7AVT5"/>
<evidence type="ECO:0000313" key="3">
    <source>
        <dbReference type="Proteomes" id="UP000031443"/>
    </source>
</evidence>
<organism evidence="2 3">
    <name type="scientific">Chelonia mydas</name>
    <name type="common">Green sea-turtle</name>
    <name type="synonym">Chelonia agassizi</name>
    <dbReference type="NCBI Taxonomy" id="8469"/>
    <lineage>
        <taxon>Eukaryota</taxon>
        <taxon>Metazoa</taxon>
        <taxon>Chordata</taxon>
        <taxon>Craniata</taxon>
        <taxon>Vertebrata</taxon>
        <taxon>Euteleostomi</taxon>
        <taxon>Archelosauria</taxon>
        <taxon>Testudinata</taxon>
        <taxon>Testudines</taxon>
        <taxon>Cryptodira</taxon>
        <taxon>Durocryptodira</taxon>
        <taxon>Americhelydia</taxon>
        <taxon>Chelonioidea</taxon>
        <taxon>Cheloniidae</taxon>
        <taxon>Chelonia</taxon>
    </lineage>
</organism>
<dbReference type="PANTHER" id="PTHR14633:SF3">
    <property type="entry name" value="LITTLE ELONGATION COMPLEX SUBUNIT 2"/>
    <property type="match status" value="1"/>
</dbReference>
<evidence type="ECO:0000313" key="2">
    <source>
        <dbReference type="EMBL" id="EMP23873.1"/>
    </source>
</evidence>
<dbReference type="Proteomes" id="UP000031443">
    <property type="component" value="Unassembled WGS sequence"/>
</dbReference>
<dbReference type="STRING" id="8469.M7AVT5"/>
<dbReference type="GO" id="GO:0042796">
    <property type="term" value="P:snRNA transcription by RNA polymerase III"/>
    <property type="evidence" value="ECO:0007669"/>
    <property type="project" value="TreeGrafter"/>
</dbReference>
<dbReference type="EMBL" id="KB606544">
    <property type="protein sequence ID" value="EMP23873.1"/>
    <property type="molecule type" value="Genomic_DNA"/>
</dbReference>
<keyword evidence="2" id="KW-0675">Receptor</keyword>